<accession>A0ABR1UME8</accession>
<dbReference type="InterPro" id="IPR011701">
    <property type="entry name" value="MFS"/>
</dbReference>
<dbReference type="PANTHER" id="PTHR43791">
    <property type="entry name" value="PERMEASE-RELATED"/>
    <property type="match status" value="1"/>
</dbReference>
<dbReference type="Proteomes" id="UP001446871">
    <property type="component" value="Unassembled WGS sequence"/>
</dbReference>
<feature type="transmembrane region" description="Helical" evidence="6">
    <location>
        <begin position="227"/>
        <end position="247"/>
    </location>
</feature>
<feature type="transmembrane region" description="Helical" evidence="6">
    <location>
        <begin position="293"/>
        <end position="314"/>
    </location>
</feature>
<keyword evidence="4 6" id="KW-1133">Transmembrane helix</keyword>
<keyword evidence="2" id="KW-0813">Transport</keyword>
<evidence type="ECO:0000313" key="7">
    <source>
        <dbReference type="EMBL" id="KAK8060103.1"/>
    </source>
</evidence>
<comment type="subcellular location">
    <subcellularLocation>
        <location evidence="1">Membrane</location>
        <topology evidence="1">Multi-pass membrane protein</topology>
    </subcellularLocation>
</comment>
<feature type="transmembrane region" description="Helical" evidence="6">
    <location>
        <begin position="259"/>
        <end position="281"/>
    </location>
</feature>
<dbReference type="InterPro" id="IPR036259">
    <property type="entry name" value="MFS_trans_sf"/>
</dbReference>
<feature type="transmembrane region" description="Helical" evidence="6">
    <location>
        <begin position="12"/>
        <end position="29"/>
    </location>
</feature>
<evidence type="ECO:0000256" key="3">
    <source>
        <dbReference type="ARBA" id="ARBA00022692"/>
    </source>
</evidence>
<sequence>MQRDCHMTDVQWSAGISLFYVGYIISQVPANTMVAKGKPQYLMPCFMLACSAVTISMTALNSAWGFMLCRFLVGVTEGPFIPAVSLMTSSWYTKGESLPFGSCPISLRPRVNAGGVSEDDEGVHWEGVRLALKEPFTWLFASSHFFIVLGQSFEDFLPSIMGTFGFYKTNTYLLQAPPYVFAYMLTIGISWSSGRHLEHCWHMVGSMALCLVGAVIMISTLSLGPRYFSLFLLYGGPFVALNLQISWETAVVPRPRTKRAALIAIANCVSSVSHWFTPYFVLRSQEPRYQTGGGVIVAGCGLAIVSCIVTRWWCVKKNKEIEKRENETGETSTWRFVT</sequence>
<keyword evidence="5 6" id="KW-0472">Membrane</keyword>
<evidence type="ECO:0000256" key="5">
    <source>
        <dbReference type="ARBA" id="ARBA00023136"/>
    </source>
</evidence>
<proteinExistence type="predicted"/>
<feature type="transmembrane region" description="Helical" evidence="6">
    <location>
        <begin position="173"/>
        <end position="191"/>
    </location>
</feature>
<protein>
    <submittedName>
        <fullName evidence="7">Uncharacterized protein</fullName>
    </submittedName>
</protein>
<organism evidence="7 8">
    <name type="scientific">Apiospora saccharicola</name>
    <dbReference type="NCBI Taxonomy" id="335842"/>
    <lineage>
        <taxon>Eukaryota</taxon>
        <taxon>Fungi</taxon>
        <taxon>Dikarya</taxon>
        <taxon>Ascomycota</taxon>
        <taxon>Pezizomycotina</taxon>
        <taxon>Sordariomycetes</taxon>
        <taxon>Xylariomycetidae</taxon>
        <taxon>Amphisphaeriales</taxon>
        <taxon>Apiosporaceae</taxon>
        <taxon>Apiospora</taxon>
    </lineage>
</organism>
<feature type="transmembrane region" description="Helical" evidence="6">
    <location>
        <begin position="203"/>
        <end position="221"/>
    </location>
</feature>
<evidence type="ECO:0000256" key="1">
    <source>
        <dbReference type="ARBA" id="ARBA00004141"/>
    </source>
</evidence>
<dbReference type="SUPFAM" id="SSF103473">
    <property type="entry name" value="MFS general substrate transporter"/>
    <property type="match status" value="1"/>
</dbReference>
<evidence type="ECO:0000313" key="8">
    <source>
        <dbReference type="Proteomes" id="UP001446871"/>
    </source>
</evidence>
<keyword evidence="8" id="KW-1185">Reference proteome</keyword>
<evidence type="ECO:0000256" key="2">
    <source>
        <dbReference type="ARBA" id="ARBA00022448"/>
    </source>
</evidence>
<name>A0ABR1UME8_9PEZI</name>
<dbReference type="PANTHER" id="PTHR43791:SF13">
    <property type="entry name" value="MAJOR FACILITATOR SUPERFAMILY (MFS) PROFILE DOMAIN-CONTAINING PROTEIN"/>
    <property type="match status" value="1"/>
</dbReference>
<evidence type="ECO:0000256" key="6">
    <source>
        <dbReference type="SAM" id="Phobius"/>
    </source>
</evidence>
<dbReference type="Gene3D" id="1.20.1250.20">
    <property type="entry name" value="MFS general substrate transporter like domains"/>
    <property type="match status" value="2"/>
</dbReference>
<keyword evidence="3 6" id="KW-0812">Transmembrane</keyword>
<reference evidence="7 8" key="1">
    <citation type="submission" date="2023-01" db="EMBL/GenBank/DDBJ databases">
        <title>Analysis of 21 Apiospora genomes using comparative genomics revels a genus with tremendous synthesis potential of carbohydrate active enzymes and secondary metabolites.</title>
        <authorList>
            <person name="Sorensen T."/>
        </authorList>
    </citation>
    <scope>NUCLEOTIDE SEQUENCE [LARGE SCALE GENOMIC DNA]</scope>
    <source>
        <strain evidence="7 8">CBS 83171</strain>
    </source>
</reference>
<dbReference type="Pfam" id="PF07690">
    <property type="entry name" value="MFS_1"/>
    <property type="match status" value="1"/>
</dbReference>
<gene>
    <name evidence="7" type="ORF">PG996_010033</name>
</gene>
<feature type="transmembrane region" description="Helical" evidence="6">
    <location>
        <begin position="41"/>
        <end position="60"/>
    </location>
</feature>
<dbReference type="EMBL" id="JAQQWM010000006">
    <property type="protein sequence ID" value="KAK8060103.1"/>
    <property type="molecule type" value="Genomic_DNA"/>
</dbReference>
<evidence type="ECO:0000256" key="4">
    <source>
        <dbReference type="ARBA" id="ARBA00022989"/>
    </source>
</evidence>
<comment type="caution">
    <text evidence="7">The sequence shown here is derived from an EMBL/GenBank/DDBJ whole genome shotgun (WGS) entry which is preliminary data.</text>
</comment>